<dbReference type="PANTHER" id="PTHR47326">
    <property type="entry name" value="TRANSPOSABLE ELEMENT TC3 TRANSPOSASE-LIKE PROTEIN"/>
    <property type="match status" value="1"/>
</dbReference>
<dbReference type="SUPFAM" id="SSF52058">
    <property type="entry name" value="L domain-like"/>
    <property type="match status" value="1"/>
</dbReference>
<dbReference type="EMBL" id="BGPR01017086">
    <property type="protein sequence ID" value="GBN75070.1"/>
    <property type="molecule type" value="Genomic_DNA"/>
</dbReference>
<evidence type="ECO:0000313" key="5">
    <source>
        <dbReference type="EMBL" id="GBN75074.1"/>
    </source>
</evidence>
<evidence type="ECO:0000256" key="1">
    <source>
        <dbReference type="ARBA" id="ARBA00022614"/>
    </source>
</evidence>
<sequence length="557" mass="62429">MFILLQGNYFLLACLTFFVIHSVHGQDENQNASSFMNNQKVSNDLEQNAASWFGSRVHPNLTNREFTAVVSEGSRPVDENSIGRNSIYGNNLEYGPRMTTLKQNQETISKIPFSRISNRKKVKRIRKMKTALQNVRKNISSTFHSIDGQLRNVGFSSGNTVRVNSQSKEYSGMNKISNVPHIPKELRSNQETPVKRNRVLTNTLKTIATRKGVIDSKGNLPSNSLNVNDPVKILYKHSGNETSIPCSCSWSKEKCGCICNDSLIYDDFQELSKAFRPCSNFSFAITGGQHFSLPPNLFSQIGQVQNIHLKIKNSTFDYLFDATPYTSAFRGVSFRDTALIELLGVRVRRGWNWTPLEYLNSSSGAGVEIKLQGCGLRRLSSDFGKVADGKVRTASISDSRLEMIGSGAFSSFNDLTHFMLPRNRLRSIKRTDLPIEPLNLVEIDLRNNQLQSLEADLFTEMPSLQTISLAGNPLRVLPEATFSSVIGRASVQGLSEDLPLSDLRNVWFQHDGAPPHKVSSVQQYIQDTFQQKVIGYGGCVEWCPRSPDLNPLDFLLW</sequence>
<name>A0A4Y2RH54_ARAVE</name>
<comment type="caution">
    <text evidence="5">The sequence shown here is derived from an EMBL/GenBank/DDBJ whole genome shotgun (WGS) entry which is preliminary data.</text>
</comment>
<dbReference type="GO" id="GO:0003676">
    <property type="term" value="F:nucleic acid binding"/>
    <property type="evidence" value="ECO:0007669"/>
    <property type="project" value="InterPro"/>
</dbReference>
<dbReference type="SMART" id="SM00369">
    <property type="entry name" value="LRR_TYP"/>
    <property type="match status" value="2"/>
</dbReference>
<accession>A0A4Y2RH54</accession>
<organism evidence="5 6">
    <name type="scientific">Araneus ventricosus</name>
    <name type="common">Orbweaver spider</name>
    <name type="synonym">Epeira ventricosa</name>
    <dbReference type="NCBI Taxonomy" id="182803"/>
    <lineage>
        <taxon>Eukaryota</taxon>
        <taxon>Metazoa</taxon>
        <taxon>Ecdysozoa</taxon>
        <taxon>Arthropoda</taxon>
        <taxon>Chelicerata</taxon>
        <taxon>Arachnida</taxon>
        <taxon>Araneae</taxon>
        <taxon>Araneomorphae</taxon>
        <taxon>Entelegynae</taxon>
        <taxon>Araneoidea</taxon>
        <taxon>Araneidae</taxon>
        <taxon>Araneus</taxon>
    </lineage>
</organism>
<keyword evidence="3" id="KW-0732">Signal</keyword>
<dbReference type="InterPro" id="IPR036397">
    <property type="entry name" value="RNaseH_sf"/>
</dbReference>
<dbReference type="PANTHER" id="PTHR47326:SF1">
    <property type="entry name" value="HTH PSQ-TYPE DOMAIN-CONTAINING PROTEIN"/>
    <property type="match status" value="1"/>
</dbReference>
<dbReference type="InterPro" id="IPR003591">
    <property type="entry name" value="Leu-rich_rpt_typical-subtyp"/>
</dbReference>
<evidence type="ECO:0000256" key="3">
    <source>
        <dbReference type="SAM" id="SignalP"/>
    </source>
</evidence>
<evidence type="ECO:0000313" key="4">
    <source>
        <dbReference type="EMBL" id="GBN75070.1"/>
    </source>
</evidence>
<dbReference type="InterPro" id="IPR032675">
    <property type="entry name" value="LRR_dom_sf"/>
</dbReference>
<keyword evidence="6" id="KW-1185">Reference proteome</keyword>
<dbReference type="EMBL" id="BGPR01017087">
    <property type="protein sequence ID" value="GBN75074.1"/>
    <property type="molecule type" value="Genomic_DNA"/>
</dbReference>
<evidence type="ECO:0000313" key="6">
    <source>
        <dbReference type="Proteomes" id="UP000499080"/>
    </source>
</evidence>
<keyword evidence="1" id="KW-0433">Leucine-rich repeat</keyword>
<dbReference type="Pfam" id="PF13855">
    <property type="entry name" value="LRR_8"/>
    <property type="match status" value="1"/>
</dbReference>
<proteinExistence type="predicted"/>
<dbReference type="AlphaFoldDB" id="A0A4Y2RH54"/>
<gene>
    <name evidence="4" type="ORF">AVEN_233894_1</name>
    <name evidence="5" type="ORF">AVEN_48437_1</name>
</gene>
<feature type="chain" id="PRO_5033839158" evidence="3">
    <location>
        <begin position="26"/>
        <end position="557"/>
    </location>
</feature>
<reference evidence="5 6" key="1">
    <citation type="journal article" date="2019" name="Sci. Rep.">
        <title>Orb-weaving spider Araneus ventricosus genome elucidates the spidroin gene catalogue.</title>
        <authorList>
            <person name="Kono N."/>
            <person name="Nakamura H."/>
            <person name="Ohtoshi R."/>
            <person name="Moran D.A.P."/>
            <person name="Shinohara A."/>
            <person name="Yoshida Y."/>
            <person name="Fujiwara M."/>
            <person name="Mori M."/>
            <person name="Tomita M."/>
            <person name="Arakawa K."/>
        </authorList>
    </citation>
    <scope>NUCLEOTIDE SEQUENCE [LARGE SCALE GENOMIC DNA]</scope>
</reference>
<evidence type="ECO:0000256" key="2">
    <source>
        <dbReference type="ARBA" id="ARBA00022737"/>
    </source>
</evidence>
<dbReference type="InterPro" id="IPR001611">
    <property type="entry name" value="Leu-rich_rpt"/>
</dbReference>
<protein>
    <submittedName>
        <fullName evidence="5">Uncharacterized protein</fullName>
    </submittedName>
</protein>
<dbReference type="Proteomes" id="UP000499080">
    <property type="component" value="Unassembled WGS sequence"/>
</dbReference>
<keyword evidence="2" id="KW-0677">Repeat</keyword>
<dbReference type="Gene3D" id="3.80.10.10">
    <property type="entry name" value="Ribonuclease Inhibitor"/>
    <property type="match status" value="1"/>
</dbReference>
<feature type="signal peptide" evidence="3">
    <location>
        <begin position="1"/>
        <end position="25"/>
    </location>
</feature>
<dbReference type="Gene3D" id="3.30.420.10">
    <property type="entry name" value="Ribonuclease H-like superfamily/Ribonuclease H"/>
    <property type="match status" value="1"/>
</dbReference>
<dbReference type="OrthoDB" id="676979at2759"/>